<dbReference type="PANTHER" id="PTHR43520:SF8">
    <property type="entry name" value="P-TYPE CU(+) TRANSPORTER"/>
    <property type="match status" value="1"/>
</dbReference>
<evidence type="ECO:0000313" key="14">
    <source>
        <dbReference type="EMBL" id="RKD15124.1"/>
    </source>
</evidence>
<evidence type="ECO:0000256" key="1">
    <source>
        <dbReference type="ARBA" id="ARBA00004651"/>
    </source>
</evidence>
<keyword evidence="9 11" id="KW-1133">Transmembrane helix</keyword>
<dbReference type="AlphaFoldDB" id="A0A419S4S4"/>
<feature type="transmembrane region" description="Helical" evidence="11">
    <location>
        <begin position="446"/>
        <end position="468"/>
    </location>
</feature>
<dbReference type="GO" id="GO:0005524">
    <property type="term" value="F:ATP binding"/>
    <property type="evidence" value="ECO:0007669"/>
    <property type="project" value="UniProtKB-UniRule"/>
</dbReference>
<evidence type="ECO:0000256" key="5">
    <source>
        <dbReference type="ARBA" id="ARBA00022723"/>
    </source>
</evidence>
<sequence>MEHTYKVTGMSCNGCRTKVESALNGIDGVSAEVTLEPPQARIKMDKHIPTEKLQQALSAVGDYTINMSVHQLNDKNHQHAEHNHGSAISHIHGTPASKPASGNSGGKYYCPMHCEGDKTYDKPGNCPVCGMDLVQQPSVKKAAKYTCPMHPEIIRDEPGSCPICGMDLVPMEADAEEEDKTYTSLLRKFKVATIFTVPIFIISMSEMIPNNPLFEVMHLKYWNWVQFALSIPVVFYATWMFFERAWRSLITWKLNMFTLIGIGAGVAWLFSVLALLFPGIFPDQFKTHMGTVYVYFEAATVILTLVLLGQVLEARAHGKTNSAIKELLKLAPNNATKIVGEKEMLVNIDDIQKGDLLRVKPGEKVPVDGSIKVGEVTIDESMISGEPIPVDKRPGDKVSSGTINGNKTFTMLAEKVGSETLLSQIIEMVNSASRSKAPIQKLADKISGYFVPIVVLIAIITFIVWAIYGPEPAYVYAFVNAIAVLIIACPCALGLATPMSVMVGVGKGAKSGVLIKNAESLEKMNAIDVVVIDKTGTVTEGKPSVEKVISVKPELSENAILQKIISLNSSSEHPLAQATLRYGEEKKLSVQPVSNFEAVTGKGVIGMLEGKKLALGNRKLMEQVEADVSSELHEQVKAEQKQGKTVSYLAVENAAVGFVVISDKIKESSKDAIRKLQEEGLKVMMFTGDNEDTARAVSKTLNLDGYKAQMLPENKLEEIKRLQSEGKKVAMAGDGINDAPALSQADIGIAMGTGTDVAIESAAITLVKGDLNGIAKARLLSHKVMRNIKENLFFALGYNVLGIPIAAGILYPFFGLLLSPMIAALAMSFSSVSVILNSLRLRSAKLNEIKS</sequence>
<dbReference type="SFLD" id="SFLDF00027">
    <property type="entry name" value="p-type_atpase"/>
    <property type="match status" value="1"/>
</dbReference>
<dbReference type="GO" id="GO:0043682">
    <property type="term" value="F:P-type divalent copper transporter activity"/>
    <property type="evidence" value="ECO:0007669"/>
    <property type="project" value="TreeGrafter"/>
</dbReference>
<dbReference type="SUPFAM" id="SSF81665">
    <property type="entry name" value="Calcium ATPase, transmembrane domain M"/>
    <property type="match status" value="1"/>
</dbReference>
<dbReference type="PROSITE" id="PS50846">
    <property type="entry name" value="HMA_2"/>
    <property type="match status" value="1"/>
</dbReference>
<evidence type="ECO:0000256" key="2">
    <source>
        <dbReference type="ARBA" id="ARBA00006024"/>
    </source>
</evidence>
<proteinExistence type="inferred from homology"/>
<keyword evidence="10 11" id="KW-0472">Membrane</keyword>
<feature type="transmembrane region" description="Helical" evidence="11">
    <location>
        <begin position="792"/>
        <end position="811"/>
    </location>
</feature>
<dbReference type="RefSeq" id="WP_120181992.1">
    <property type="nucleotide sequence ID" value="NZ_MBTA01000025.1"/>
</dbReference>
<dbReference type="InterPro" id="IPR023214">
    <property type="entry name" value="HAD_sf"/>
</dbReference>
<evidence type="ECO:0000256" key="10">
    <source>
        <dbReference type="ARBA" id="ARBA00023136"/>
    </source>
</evidence>
<feature type="transmembrane region" description="Helical" evidence="11">
    <location>
        <begin position="221"/>
        <end position="242"/>
    </location>
</feature>
<feature type="region of interest" description="Disordered" evidence="12">
    <location>
        <begin position="78"/>
        <end position="100"/>
    </location>
</feature>
<name>A0A419S4S4_9SPHI</name>
<dbReference type="CDD" id="cd02094">
    <property type="entry name" value="P-type_ATPase_Cu-like"/>
    <property type="match status" value="1"/>
</dbReference>
<dbReference type="PROSITE" id="PS01047">
    <property type="entry name" value="HMA_1"/>
    <property type="match status" value="1"/>
</dbReference>
<keyword evidence="4 11" id="KW-0812">Transmembrane</keyword>
<dbReference type="InterPro" id="IPR023299">
    <property type="entry name" value="ATPase_P-typ_cyto_dom_N"/>
</dbReference>
<evidence type="ECO:0000256" key="12">
    <source>
        <dbReference type="SAM" id="MobiDB-lite"/>
    </source>
</evidence>
<keyword evidence="8" id="KW-1278">Translocase</keyword>
<keyword evidence="6 11" id="KW-0547">Nucleotide-binding</keyword>
<keyword evidence="7 11" id="KW-0067">ATP-binding</keyword>
<comment type="caution">
    <text evidence="14">The sequence shown here is derived from an EMBL/GenBank/DDBJ whole genome shotgun (WGS) entry which is preliminary data.</text>
</comment>
<dbReference type="InterPro" id="IPR044492">
    <property type="entry name" value="P_typ_ATPase_HD_dom"/>
</dbReference>
<dbReference type="InterPro" id="IPR059000">
    <property type="entry name" value="ATPase_P-type_domA"/>
</dbReference>
<evidence type="ECO:0000259" key="13">
    <source>
        <dbReference type="PROSITE" id="PS50846"/>
    </source>
</evidence>
<dbReference type="PRINTS" id="PR00119">
    <property type="entry name" value="CATATPASE"/>
</dbReference>
<dbReference type="InterPro" id="IPR018303">
    <property type="entry name" value="ATPase_P-typ_P_site"/>
</dbReference>
<feature type="transmembrane region" description="Helical" evidence="11">
    <location>
        <begin position="474"/>
        <end position="497"/>
    </location>
</feature>
<dbReference type="SFLD" id="SFLDS00003">
    <property type="entry name" value="Haloacid_Dehalogenase"/>
    <property type="match status" value="1"/>
</dbReference>
<dbReference type="Pfam" id="PF00702">
    <property type="entry name" value="Hydrolase"/>
    <property type="match status" value="1"/>
</dbReference>
<dbReference type="PRINTS" id="PR00943">
    <property type="entry name" value="CUATPASE"/>
</dbReference>
<feature type="transmembrane region" description="Helical" evidence="11">
    <location>
        <begin position="292"/>
        <end position="312"/>
    </location>
</feature>
<dbReference type="Gene3D" id="3.40.1110.10">
    <property type="entry name" value="Calcium-transporting ATPase, cytoplasmic domain N"/>
    <property type="match status" value="2"/>
</dbReference>
<comment type="subcellular location">
    <subcellularLocation>
        <location evidence="1">Cell membrane</location>
        <topology evidence="1">Multi-pass membrane protein</topology>
    </subcellularLocation>
</comment>
<dbReference type="Pfam" id="PF00403">
    <property type="entry name" value="HMA"/>
    <property type="match status" value="1"/>
</dbReference>
<evidence type="ECO:0000256" key="9">
    <source>
        <dbReference type="ARBA" id="ARBA00022989"/>
    </source>
</evidence>
<evidence type="ECO:0000256" key="8">
    <source>
        <dbReference type="ARBA" id="ARBA00022967"/>
    </source>
</evidence>
<dbReference type="Pfam" id="PF00122">
    <property type="entry name" value="E1-E2_ATPase"/>
    <property type="match status" value="1"/>
</dbReference>
<dbReference type="NCBIfam" id="TIGR01525">
    <property type="entry name" value="ATPase-IB_hvy"/>
    <property type="match status" value="1"/>
</dbReference>
<dbReference type="InterPro" id="IPR023298">
    <property type="entry name" value="ATPase_P-typ_TM_dom_sf"/>
</dbReference>
<evidence type="ECO:0000256" key="3">
    <source>
        <dbReference type="ARBA" id="ARBA00022475"/>
    </source>
</evidence>
<evidence type="ECO:0000313" key="15">
    <source>
        <dbReference type="Proteomes" id="UP000283433"/>
    </source>
</evidence>
<dbReference type="InterPro" id="IPR027256">
    <property type="entry name" value="P-typ_ATPase_IB"/>
</dbReference>
<dbReference type="PANTHER" id="PTHR43520">
    <property type="entry name" value="ATP7, ISOFORM B"/>
    <property type="match status" value="1"/>
</dbReference>
<keyword evidence="15" id="KW-1185">Reference proteome</keyword>
<dbReference type="OrthoDB" id="9770315at2"/>
<dbReference type="SUPFAM" id="SSF81653">
    <property type="entry name" value="Calcium ATPase, transduction domain A"/>
    <property type="match status" value="1"/>
</dbReference>
<dbReference type="SUPFAM" id="SSF55008">
    <property type="entry name" value="HMA, heavy metal-associated domain"/>
    <property type="match status" value="1"/>
</dbReference>
<feature type="transmembrane region" description="Helical" evidence="11">
    <location>
        <begin position="817"/>
        <end position="836"/>
    </location>
</feature>
<dbReference type="Proteomes" id="UP000283433">
    <property type="component" value="Unassembled WGS sequence"/>
</dbReference>
<evidence type="ECO:0000256" key="7">
    <source>
        <dbReference type="ARBA" id="ARBA00022840"/>
    </source>
</evidence>
<dbReference type="SUPFAM" id="SSF56784">
    <property type="entry name" value="HAD-like"/>
    <property type="match status" value="1"/>
</dbReference>
<reference evidence="14 15" key="1">
    <citation type="submission" date="2016-07" db="EMBL/GenBank/DDBJ databases">
        <title>Genome of Pelobium manganitolerans.</title>
        <authorList>
            <person name="Wu S."/>
            <person name="Wang G."/>
        </authorList>
    </citation>
    <scope>NUCLEOTIDE SEQUENCE [LARGE SCALE GENOMIC DNA]</scope>
    <source>
        <strain evidence="14 15">YS-25</strain>
    </source>
</reference>
<feature type="domain" description="HMA" evidence="13">
    <location>
        <begin position="1"/>
        <end position="65"/>
    </location>
</feature>
<dbReference type="Gene3D" id="3.30.70.100">
    <property type="match status" value="1"/>
</dbReference>
<dbReference type="GO" id="GO:0005507">
    <property type="term" value="F:copper ion binding"/>
    <property type="evidence" value="ECO:0007669"/>
    <property type="project" value="TreeGrafter"/>
</dbReference>
<dbReference type="GO" id="GO:0016887">
    <property type="term" value="F:ATP hydrolysis activity"/>
    <property type="evidence" value="ECO:0007669"/>
    <property type="project" value="InterPro"/>
</dbReference>
<evidence type="ECO:0000256" key="11">
    <source>
        <dbReference type="RuleBase" id="RU362081"/>
    </source>
</evidence>
<dbReference type="InterPro" id="IPR045800">
    <property type="entry name" value="HMBD"/>
</dbReference>
<protein>
    <submittedName>
        <fullName evidence="14">Copper-translocating P-type ATPase</fullName>
    </submittedName>
</protein>
<dbReference type="GO" id="GO:0060003">
    <property type="term" value="P:copper ion export"/>
    <property type="evidence" value="ECO:0007669"/>
    <property type="project" value="UniProtKB-ARBA"/>
</dbReference>
<dbReference type="FunFam" id="2.70.150.10:FF:000020">
    <property type="entry name" value="Copper-exporting P-type ATPase A"/>
    <property type="match status" value="1"/>
</dbReference>
<keyword evidence="3 11" id="KW-1003">Cell membrane</keyword>
<organism evidence="14 15">
    <name type="scientific">Pelobium manganitolerans</name>
    <dbReference type="NCBI Taxonomy" id="1842495"/>
    <lineage>
        <taxon>Bacteria</taxon>
        <taxon>Pseudomonadati</taxon>
        <taxon>Bacteroidota</taxon>
        <taxon>Sphingobacteriia</taxon>
        <taxon>Sphingobacteriales</taxon>
        <taxon>Sphingobacteriaceae</taxon>
        <taxon>Pelobium</taxon>
    </lineage>
</organism>
<dbReference type="EMBL" id="MBTA01000025">
    <property type="protein sequence ID" value="RKD15124.1"/>
    <property type="molecule type" value="Genomic_DNA"/>
</dbReference>
<dbReference type="PROSITE" id="PS00154">
    <property type="entry name" value="ATPASE_E1_E2"/>
    <property type="match status" value="1"/>
</dbReference>
<dbReference type="Gene3D" id="2.70.150.10">
    <property type="entry name" value="Calcium-transporting ATPase, cytoplasmic transduction domain A"/>
    <property type="match status" value="1"/>
</dbReference>
<dbReference type="SFLD" id="SFLDG00002">
    <property type="entry name" value="C1.7:_P-type_atpase_like"/>
    <property type="match status" value="1"/>
</dbReference>
<feature type="transmembrane region" description="Helical" evidence="11">
    <location>
        <begin position="189"/>
        <end position="209"/>
    </location>
</feature>
<dbReference type="InterPro" id="IPR006121">
    <property type="entry name" value="HMA_dom"/>
</dbReference>
<dbReference type="InterPro" id="IPR036163">
    <property type="entry name" value="HMA_dom_sf"/>
</dbReference>
<feature type="transmembrane region" description="Helical" evidence="11">
    <location>
        <begin position="254"/>
        <end position="280"/>
    </location>
</feature>
<accession>A0A419S4S4</accession>
<dbReference type="Pfam" id="PF19335">
    <property type="entry name" value="HMBD"/>
    <property type="match status" value="2"/>
</dbReference>
<dbReference type="NCBIfam" id="TIGR01511">
    <property type="entry name" value="ATPase-IB1_Cu"/>
    <property type="match status" value="1"/>
</dbReference>
<gene>
    <name evidence="14" type="ORF">BCY91_06270</name>
</gene>
<dbReference type="InterPro" id="IPR017969">
    <property type="entry name" value="Heavy-metal-associated_CS"/>
</dbReference>
<evidence type="ECO:0000256" key="4">
    <source>
        <dbReference type="ARBA" id="ARBA00022692"/>
    </source>
</evidence>
<dbReference type="InterPro" id="IPR008250">
    <property type="entry name" value="ATPase_P-typ_transduc_dom_A_sf"/>
</dbReference>
<dbReference type="NCBIfam" id="TIGR01494">
    <property type="entry name" value="ATPase_P-type"/>
    <property type="match status" value="1"/>
</dbReference>
<dbReference type="GO" id="GO:0005886">
    <property type="term" value="C:plasma membrane"/>
    <property type="evidence" value="ECO:0007669"/>
    <property type="project" value="UniProtKB-SubCell"/>
</dbReference>
<dbReference type="CDD" id="cd00371">
    <property type="entry name" value="HMA"/>
    <property type="match status" value="1"/>
</dbReference>
<evidence type="ECO:0000256" key="6">
    <source>
        <dbReference type="ARBA" id="ARBA00022741"/>
    </source>
</evidence>
<dbReference type="InterPro" id="IPR036412">
    <property type="entry name" value="HAD-like_sf"/>
</dbReference>
<dbReference type="InterPro" id="IPR001757">
    <property type="entry name" value="P_typ_ATPase"/>
</dbReference>
<dbReference type="Gene3D" id="3.40.50.1000">
    <property type="entry name" value="HAD superfamily/HAD-like"/>
    <property type="match status" value="1"/>
</dbReference>
<comment type="similarity">
    <text evidence="2 11">Belongs to the cation transport ATPase (P-type) (TC 3.A.3) family. Type IB subfamily.</text>
</comment>
<dbReference type="GO" id="GO:0055070">
    <property type="term" value="P:copper ion homeostasis"/>
    <property type="evidence" value="ECO:0007669"/>
    <property type="project" value="TreeGrafter"/>
</dbReference>
<keyword evidence="5 11" id="KW-0479">Metal-binding</keyword>